<gene>
    <name evidence="1" type="ORF">LA76x_0487</name>
</gene>
<proteinExistence type="predicted"/>
<sequence>MKDAVLAERRSELSGCLFAKSWCGPTLLQSRRQTQSRLRHDPTIRTVFHSGARPGTFR</sequence>
<accession>A0A0S2F541</accession>
<dbReference type="Proteomes" id="UP000060787">
    <property type="component" value="Chromosome"/>
</dbReference>
<evidence type="ECO:0000313" key="2">
    <source>
        <dbReference type="Proteomes" id="UP000060787"/>
    </source>
</evidence>
<protein>
    <submittedName>
        <fullName evidence="1">Uncharacterized protein</fullName>
    </submittedName>
</protein>
<dbReference type="PATRIC" id="fig|84531.8.peg.507"/>
<dbReference type="KEGG" id="lab:LA76x_0487"/>
<dbReference type="EMBL" id="CP011129">
    <property type="protein sequence ID" value="ALN78648.1"/>
    <property type="molecule type" value="Genomic_DNA"/>
</dbReference>
<evidence type="ECO:0000313" key="1">
    <source>
        <dbReference type="EMBL" id="ALN78648.1"/>
    </source>
</evidence>
<name>A0A0S2F541_LYSAN</name>
<dbReference type="AlphaFoldDB" id="A0A0S2F541"/>
<organism evidence="1 2">
    <name type="scientific">Lysobacter antibioticus</name>
    <dbReference type="NCBI Taxonomy" id="84531"/>
    <lineage>
        <taxon>Bacteria</taxon>
        <taxon>Pseudomonadati</taxon>
        <taxon>Pseudomonadota</taxon>
        <taxon>Gammaproteobacteria</taxon>
        <taxon>Lysobacterales</taxon>
        <taxon>Lysobacteraceae</taxon>
        <taxon>Lysobacter</taxon>
    </lineage>
</organism>
<keyword evidence="2" id="KW-1185">Reference proteome</keyword>
<reference evidence="1 2" key="1">
    <citation type="journal article" date="2015" name="BMC Genomics">
        <title>Comparative genomics and metabolic profiling of the genus Lysobacter.</title>
        <authorList>
            <person name="de Bruijn I."/>
            <person name="Cheng X."/>
            <person name="de Jager V."/>
            <person name="Exposito R.G."/>
            <person name="Watrous J."/>
            <person name="Patel N."/>
            <person name="Postma J."/>
            <person name="Dorrestein P.C."/>
            <person name="Kobayashi D."/>
            <person name="Raaijmakers J.M."/>
        </authorList>
    </citation>
    <scope>NUCLEOTIDE SEQUENCE [LARGE SCALE GENOMIC DNA]</scope>
    <source>
        <strain evidence="1 2">76</strain>
    </source>
</reference>